<name>A0A2G9RW90_AQUCT</name>
<dbReference type="EMBL" id="KV932657">
    <property type="protein sequence ID" value="PIO31483.1"/>
    <property type="molecule type" value="Genomic_DNA"/>
</dbReference>
<feature type="compositionally biased region" description="Polar residues" evidence="1">
    <location>
        <begin position="78"/>
        <end position="122"/>
    </location>
</feature>
<dbReference type="OrthoDB" id="10061469at2759"/>
<sequence>MCNVFFFLQPVNFLACFPVYPCTHRLLSVFFGRGVFWLEKNPKLTKPAYATSAAEVAKELKTQSEDSKSSVVSSDGSLTENGVGNEDTQASQINGGSADTQPPNHSESALSSDSKVCNTNPHLNALDPDSGQHEEETLEASVLKEE</sequence>
<gene>
    <name evidence="3" type="ORF">AB205_0132900</name>
</gene>
<evidence type="ECO:0000256" key="1">
    <source>
        <dbReference type="SAM" id="MobiDB-lite"/>
    </source>
</evidence>
<protein>
    <submittedName>
        <fullName evidence="3">Uncharacterized protein</fullName>
    </submittedName>
</protein>
<keyword evidence="2" id="KW-0732">Signal</keyword>
<evidence type="ECO:0000313" key="4">
    <source>
        <dbReference type="Proteomes" id="UP000228934"/>
    </source>
</evidence>
<accession>A0A2G9RW90</accession>
<proteinExistence type="predicted"/>
<organism evidence="3 4">
    <name type="scientific">Aquarana catesbeiana</name>
    <name type="common">American bullfrog</name>
    <name type="synonym">Rana catesbeiana</name>
    <dbReference type="NCBI Taxonomy" id="8400"/>
    <lineage>
        <taxon>Eukaryota</taxon>
        <taxon>Metazoa</taxon>
        <taxon>Chordata</taxon>
        <taxon>Craniata</taxon>
        <taxon>Vertebrata</taxon>
        <taxon>Euteleostomi</taxon>
        <taxon>Amphibia</taxon>
        <taxon>Batrachia</taxon>
        <taxon>Anura</taxon>
        <taxon>Neobatrachia</taxon>
        <taxon>Ranoidea</taxon>
        <taxon>Ranidae</taxon>
        <taxon>Aquarana</taxon>
    </lineage>
</organism>
<feature type="chain" id="PRO_5013936997" evidence="2">
    <location>
        <begin position="17"/>
        <end position="146"/>
    </location>
</feature>
<keyword evidence="4" id="KW-1185">Reference proteome</keyword>
<reference evidence="4" key="1">
    <citation type="journal article" date="2017" name="Nat. Commun.">
        <title>The North American bullfrog draft genome provides insight into hormonal regulation of long noncoding RNA.</title>
        <authorList>
            <person name="Hammond S.A."/>
            <person name="Warren R.L."/>
            <person name="Vandervalk B.P."/>
            <person name="Kucuk E."/>
            <person name="Khan H."/>
            <person name="Gibb E.A."/>
            <person name="Pandoh P."/>
            <person name="Kirk H."/>
            <person name="Zhao Y."/>
            <person name="Jones M."/>
            <person name="Mungall A.J."/>
            <person name="Coope R."/>
            <person name="Pleasance S."/>
            <person name="Moore R.A."/>
            <person name="Holt R.A."/>
            <person name="Round J.M."/>
            <person name="Ohora S."/>
            <person name="Walle B.V."/>
            <person name="Veldhoen N."/>
            <person name="Helbing C.C."/>
            <person name="Birol I."/>
        </authorList>
    </citation>
    <scope>NUCLEOTIDE SEQUENCE [LARGE SCALE GENOMIC DNA]</scope>
</reference>
<dbReference type="AlphaFoldDB" id="A0A2G9RW90"/>
<feature type="region of interest" description="Disordered" evidence="1">
    <location>
        <begin position="60"/>
        <end position="146"/>
    </location>
</feature>
<dbReference type="Proteomes" id="UP000228934">
    <property type="component" value="Unassembled WGS sequence"/>
</dbReference>
<evidence type="ECO:0000313" key="3">
    <source>
        <dbReference type="EMBL" id="PIO31483.1"/>
    </source>
</evidence>
<feature type="signal peptide" evidence="2">
    <location>
        <begin position="1"/>
        <end position="16"/>
    </location>
</feature>
<evidence type="ECO:0000256" key="2">
    <source>
        <dbReference type="SAM" id="SignalP"/>
    </source>
</evidence>